<dbReference type="EMBL" id="PNIE01000040">
    <property type="protein sequence ID" value="PMP63295.1"/>
    <property type="molecule type" value="Genomic_DNA"/>
</dbReference>
<feature type="repeat" description="TPR" evidence="1">
    <location>
        <begin position="223"/>
        <end position="256"/>
    </location>
</feature>
<reference evidence="4 5" key="1">
    <citation type="submission" date="2018-01" db="EMBL/GenBank/DDBJ databases">
        <title>Metagenomic assembled genomes from two thermal pools in the Uzon Caldera, Kamchatka, Russia.</title>
        <authorList>
            <person name="Wilkins L."/>
            <person name="Ettinger C."/>
        </authorList>
    </citation>
    <scope>NUCLEOTIDE SEQUENCE [LARGE SCALE GENOMIC DNA]</scope>
    <source>
        <strain evidence="4">ZAV-15</strain>
    </source>
</reference>
<feature type="signal peptide" evidence="3">
    <location>
        <begin position="1"/>
        <end position="26"/>
    </location>
</feature>
<protein>
    <submittedName>
        <fullName evidence="4">Uncharacterized protein</fullName>
    </submittedName>
</protein>
<evidence type="ECO:0000313" key="4">
    <source>
        <dbReference type="EMBL" id="PMP63295.1"/>
    </source>
</evidence>
<keyword evidence="1" id="KW-0802">TPR repeat</keyword>
<organism evidence="4 5">
    <name type="scientific">Caldimicrobium thiodismutans</name>
    <dbReference type="NCBI Taxonomy" id="1653476"/>
    <lineage>
        <taxon>Bacteria</taxon>
        <taxon>Pseudomonadati</taxon>
        <taxon>Thermodesulfobacteriota</taxon>
        <taxon>Thermodesulfobacteria</taxon>
        <taxon>Thermodesulfobacteriales</taxon>
        <taxon>Thermodesulfobacteriaceae</taxon>
        <taxon>Caldimicrobium</taxon>
    </lineage>
</organism>
<feature type="compositionally biased region" description="Polar residues" evidence="2">
    <location>
        <begin position="150"/>
        <end position="175"/>
    </location>
</feature>
<dbReference type="Pfam" id="PF13174">
    <property type="entry name" value="TPR_6"/>
    <property type="match status" value="1"/>
</dbReference>
<dbReference type="Gene3D" id="1.25.40.10">
    <property type="entry name" value="Tetratricopeptide repeat domain"/>
    <property type="match status" value="1"/>
</dbReference>
<comment type="caution">
    <text evidence="4">The sequence shown here is derived from an EMBL/GenBank/DDBJ whole genome shotgun (WGS) entry which is preliminary data.</text>
</comment>
<dbReference type="PROSITE" id="PS50005">
    <property type="entry name" value="TPR"/>
    <property type="match status" value="1"/>
</dbReference>
<evidence type="ECO:0000256" key="3">
    <source>
        <dbReference type="SAM" id="SignalP"/>
    </source>
</evidence>
<proteinExistence type="inferred from homology"/>
<keyword evidence="3" id="KW-0732">Signal</keyword>
<evidence type="ECO:0000313" key="5">
    <source>
        <dbReference type="Proteomes" id="UP000235731"/>
    </source>
</evidence>
<feature type="compositionally biased region" description="Basic and acidic residues" evidence="2">
    <location>
        <begin position="138"/>
        <end position="149"/>
    </location>
</feature>
<dbReference type="SUPFAM" id="SSF48452">
    <property type="entry name" value="TPR-like"/>
    <property type="match status" value="1"/>
</dbReference>
<dbReference type="HAMAP" id="MF_02066">
    <property type="entry name" value="CpoB"/>
    <property type="match status" value="1"/>
</dbReference>
<feature type="non-terminal residue" evidence="4">
    <location>
        <position position="1"/>
    </location>
</feature>
<dbReference type="InterPro" id="IPR019734">
    <property type="entry name" value="TPR_rpt"/>
</dbReference>
<accession>A0A2N7PJY5</accession>
<dbReference type="InterPro" id="IPR034706">
    <property type="entry name" value="CpoB"/>
</dbReference>
<name>A0A2N7PJY5_9BACT</name>
<evidence type="ECO:0000256" key="2">
    <source>
        <dbReference type="SAM" id="MobiDB-lite"/>
    </source>
</evidence>
<gene>
    <name evidence="4" type="ORF">C0197_02930</name>
</gene>
<dbReference type="InterPro" id="IPR011990">
    <property type="entry name" value="TPR-like_helical_dom_sf"/>
</dbReference>
<feature type="chain" id="PRO_5014724391" evidence="3">
    <location>
        <begin position="27"/>
        <end position="307"/>
    </location>
</feature>
<dbReference type="Proteomes" id="UP000235731">
    <property type="component" value="Unassembled WGS sequence"/>
</dbReference>
<feature type="region of interest" description="Disordered" evidence="2">
    <location>
        <begin position="138"/>
        <end position="183"/>
    </location>
</feature>
<dbReference type="GO" id="GO:0051301">
    <property type="term" value="P:cell division"/>
    <property type="evidence" value="ECO:0007669"/>
    <property type="project" value="InterPro"/>
</dbReference>
<dbReference type="Pfam" id="PF13432">
    <property type="entry name" value="TPR_16"/>
    <property type="match status" value="1"/>
</dbReference>
<evidence type="ECO:0000256" key="1">
    <source>
        <dbReference type="PROSITE-ProRule" id="PRU00339"/>
    </source>
</evidence>
<sequence length="307" mass="35314">EEKMKRAFLTLLGILLLSGCVSTMNADEYSTLKIKILNLETIVKEQDKRINELQQRLSQTEKKLEEEVTNRFLEAQSKLLSEVSDLKKDLQLLQSKFEDIQFQKEAQSDLQAKTLEDINTRLSALELKIKELESKLEGYSKGESPKPNKETQANQTTTETPKVSTKEPTSNQTQGAPEKPKEKLTEADLYQQAFILFDKGDLKGAKKLWEEYLRLYPKGKWVPQTHFYLGEIYFKEKDYEAAILEYQKLIETPGPNPLKPKAMLRQAEAFLALKDKKAAEILLKKVIKNYPGSKEAKEAETILKRLR</sequence>
<dbReference type="SMART" id="SM00028">
    <property type="entry name" value="TPR"/>
    <property type="match status" value="3"/>
</dbReference>
<dbReference type="AlphaFoldDB" id="A0A2N7PJY5"/>